<sequence>MCYVLCAMCYVLCAMCYVLCAMCYVLCAMCYVLCAMCYVLCAMCYVLCAMCYVKEVLLYFLLYNNFTNYYSALVKGIEFRDRYSEFKSLCCAAGMVKIYENNLTMQILIFKLDIQK</sequence>
<name>A0A6A4N6K0_LUPAL</name>
<proteinExistence type="predicted"/>
<dbReference type="EMBL" id="WOCE01000025">
    <property type="protein sequence ID" value="KAE9585530.1"/>
    <property type="molecule type" value="Genomic_DNA"/>
</dbReference>
<accession>A0A6A4N6K0</accession>
<protein>
    <submittedName>
        <fullName evidence="2">Uncharacterized protein</fullName>
    </submittedName>
</protein>
<dbReference type="Proteomes" id="UP000447434">
    <property type="component" value="Chromosome 25"/>
</dbReference>
<reference evidence="3" key="1">
    <citation type="journal article" date="2020" name="Nat. Commun.">
        <title>Genome sequence of the cluster root forming white lupin.</title>
        <authorList>
            <person name="Hufnagel B."/>
            <person name="Marques A."/>
            <person name="Soriano A."/>
            <person name="Marques L."/>
            <person name="Divol F."/>
            <person name="Doumas P."/>
            <person name="Sallet E."/>
            <person name="Mancinotti D."/>
            <person name="Carrere S."/>
            <person name="Marande W."/>
            <person name="Arribat S."/>
            <person name="Keller J."/>
            <person name="Huneau C."/>
            <person name="Blein T."/>
            <person name="Aime D."/>
            <person name="Laguerre M."/>
            <person name="Taylor J."/>
            <person name="Schubert V."/>
            <person name="Nelson M."/>
            <person name="Geu-Flores F."/>
            <person name="Crespi M."/>
            <person name="Gallardo-Guerrero K."/>
            <person name="Delaux P.-M."/>
            <person name="Salse J."/>
            <person name="Berges H."/>
            <person name="Guyot R."/>
            <person name="Gouzy J."/>
            <person name="Peret B."/>
        </authorList>
    </citation>
    <scope>NUCLEOTIDE SEQUENCE [LARGE SCALE GENOMIC DNA]</scope>
    <source>
        <strain evidence="3">cv. Amiga</strain>
    </source>
</reference>
<keyword evidence="1" id="KW-0812">Transmembrane</keyword>
<gene>
    <name evidence="2" type="ORF">Lalb_Chr25g0289921</name>
</gene>
<keyword evidence="1" id="KW-1133">Transmembrane helix</keyword>
<evidence type="ECO:0000256" key="1">
    <source>
        <dbReference type="SAM" id="Phobius"/>
    </source>
</evidence>
<keyword evidence="3" id="KW-1185">Reference proteome</keyword>
<dbReference type="AlphaFoldDB" id="A0A6A4N6K0"/>
<keyword evidence="1" id="KW-0472">Membrane</keyword>
<evidence type="ECO:0000313" key="2">
    <source>
        <dbReference type="EMBL" id="KAE9585530.1"/>
    </source>
</evidence>
<organism evidence="2 3">
    <name type="scientific">Lupinus albus</name>
    <name type="common">White lupine</name>
    <name type="synonym">Lupinus termis</name>
    <dbReference type="NCBI Taxonomy" id="3870"/>
    <lineage>
        <taxon>Eukaryota</taxon>
        <taxon>Viridiplantae</taxon>
        <taxon>Streptophyta</taxon>
        <taxon>Embryophyta</taxon>
        <taxon>Tracheophyta</taxon>
        <taxon>Spermatophyta</taxon>
        <taxon>Magnoliopsida</taxon>
        <taxon>eudicotyledons</taxon>
        <taxon>Gunneridae</taxon>
        <taxon>Pentapetalae</taxon>
        <taxon>rosids</taxon>
        <taxon>fabids</taxon>
        <taxon>Fabales</taxon>
        <taxon>Fabaceae</taxon>
        <taxon>Papilionoideae</taxon>
        <taxon>50 kb inversion clade</taxon>
        <taxon>genistoids sensu lato</taxon>
        <taxon>core genistoids</taxon>
        <taxon>Genisteae</taxon>
        <taxon>Lupinus</taxon>
    </lineage>
</organism>
<dbReference type="OrthoDB" id="10557868at2759"/>
<evidence type="ECO:0000313" key="3">
    <source>
        <dbReference type="Proteomes" id="UP000447434"/>
    </source>
</evidence>
<feature type="transmembrane region" description="Helical" evidence="1">
    <location>
        <begin position="30"/>
        <end position="53"/>
    </location>
</feature>
<comment type="caution">
    <text evidence="2">The sequence shown here is derived from an EMBL/GenBank/DDBJ whole genome shotgun (WGS) entry which is preliminary data.</text>
</comment>